<comment type="subcellular location">
    <subcellularLocation>
        <location evidence="1">Cell inner membrane</location>
        <topology evidence="1">Peripheral membrane protein</topology>
    </subcellularLocation>
</comment>
<evidence type="ECO:0000256" key="6">
    <source>
        <dbReference type="ARBA" id="ARBA00022741"/>
    </source>
</evidence>
<evidence type="ECO:0000256" key="1">
    <source>
        <dbReference type="ARBA" id="ARBA00004417"/>
    </source>
</evidence>
<dbReference type="Pfam" id="PF08352">
    <property type="entry name" value="oligo_HPY"/>
    <property type="match status" value="1"/>
</dbReference>
<dbReference type="OMA" id="QIRCWIY"/>
<dbReference type="PROSITE" id="PS00211">
    <property type="entry name" value="ABC_TRANSPORTER_1"/>
    <property type="match status" value="1"/>
</dbReference>
<dbReference type="CDD" id="cd03257">
    <property type="entry name" value="ABC_NikE_OppD_transporters"/>
    <property type="match status" value="1"/>
</dbReference>
<dbReference type="SMART" id="SM00382">
    <property type="entry name" value="AAA"/>
    <property type="match status" value="1"/>
</dbReference>
<proteinExistence type="inferred from homology"/>
<gene>
    <name evidence="11" type="ORF">ENU78_05060</name>
</gene>
<dbReference type="Gene3D" id="3.40.50.300">
    <property type="entry name" value="P-loop containing nucleotide triphosphate hydrolases"/>
    <property type="match status" value="1"/>
</dbReference>
<protein>
    <submittedName>
        <fullName evidence="11">ABC transporter ATP-binding protein</fullName>
    </submittedName>
</protein>
<dbReference type="GO" id="GO:0005524">
    <property type="term" value="F:ATP binding"/>
    <property type="evidence" value="ECO:0007669"/>
    <property type="project" value="UniProtKB-KW"/>
</dbReference>
<evidence type="ECO:0000256" key="3">
    <source>
        <dbReference type="ARBA" id="ARBA00022448"/>
    </source>
</evidence>
<dbReference type="GO" id="GO:0015833">
    <property type="term" value="P:peptide transport"/>
    <property type="evidence" value="ECO:0007669"/>
    <property type="project" value="InterPro"/>
</dbReference>
<dbReference type="GO" id="GO:0016887">
    <property type="term" value="F:ATP hydrolysis activity"/>
    <property type="evidence" value="ECO:0007669"/>
    <property type="project" value="InterPro"/>
</dbReference>
<dbReference type="PANTHER" id="PTHR43297:SF14">
    <property type="entry name" value="ATPASE AAA-TYPE CORE DOMAIN-CONTAINING PROTEIN"/>
    <property type="match status" value="1"/>
</dbReference>
<organism evidence="11">
    <name type="scientific">Dictyoglomus thermophilum</name>
    <dbReference type="NCBI Taxonomy" id="14"/>
    <lineage>
        <taxon>Bacteria</taxon>
        <taxon>Pseudomonadati</taxon>
        <taxon>Dictyoglomota</taxon>
        <taxon>Dictyoglomia</taxon>
        <taxon>Dictyoglomales</taxon>
        <taxon>Dictyoglomaceae</taxon>
        <taxon>Dictyoglomus</taxon>
    </lineage>
</organism>
<accession>A0A7V3ZIV1</accession>
<keyword evidence="6" id="KW-0547">Nucleotide-binding</keyword>
<dbReference type="EMBL" id="DTDV01000014">
    <property type="protein sequence ID" value="HGK23804.1"/>
    <property type="molecule type" value="Genomic_DNA"/>
</dbReference>
<feature type="domain" description="ABC transporter" evidence="10">
    <location>
        <begin position="5"/>
        <end position="260"/>
    </location>
</feature>
<dbReference type="SUPFAM" id="SSF52540">
    <property type="entry name" value="P-loop containing nucleoside triphosphate hydrolases"/>
    <property type="match status" value="1"/>
</dbReference>
<dbReference type="InterPro" id="IPR017871">
    <property type="entry name" value="ABC_transporter-like_CS"/>
</dbReference>
<evidence type="ECO:0000256" key="8">
    <source>
        <dbReference type="ARBA" id="ARBA00022967"/>
    </source>
</evidence>
<evidence type="ECO:0000256" key="5">
    <source>
        <dbReference type="ARBA" id="ARBA00022519"/>
    </source>
</evidence>
<dbReference type="RefSeq" id="WP_012548454.1">
    <property type="nucleotide sequence ID" value="NZ_VTFL01000001.1"/>
</dbReference>
<dbReference type="InterPro" id="IPR013563">
    <property type="entry name" value="Oligopep_ABC_C"/>
</dbReference>
<dbReference type="AlphaFoldDB" id="A0A7V3ZIV1"/>
<dbReference type="PROSITE" id="PS50893">
    <property type="entry name" value="ABC_TRANSPORTER_2"/>
    <property type="match status" value="1"/>
</dbReference>
<keyword evidence="9" id="KW-0472">Membrane</keyword>
<evidence type="ECO:0000256" key="9">
    <source>
        <dbReference type="ARBA" id="ARBA00023136"/>
    </source>
</evidence>
<keyword evidence="8" id="KW-1278">Translocase</keyword>
<keyword evidence="3" id="KW-0813">Transport</keyword>
<dbReference type="InterPro" id="IPR027417">
    <property type="entry name" value="P-loop_NTPase"/>
</dbReference>
<dbReference type="GO" id="GO:0005886">
    <property type="term" value="C:plasma membrane"/>
    <property type="evidence" value="ECO:0007669"/>
    <property type="project" value="UniProtKB-SubCell"/>
</dbReference>
<comment type="caution">
    <text evidence="11">The sequence shown here is derived from an EMBL/GenBank/DDBJ whole genome shotgun (WGS) entry which is preliminary data.</text>
</comment>
<reference evidence="11" key="1">
    <citation type="journal article" date="2020" name="mSystems">
        <title>Genome- and Community-Level Interaction Insights into Carbon Utilization and Element Cycling Functions of Hydrothermarchaeota in Hydrothermal Sediment.</title>
        <authorList>
            <person name="Zhou Z."/>
            <person name="Liu Y."/>
            <person name="Xu W."/>
            <person name="Pan J."/>
            <person name="Luo Z.H."/>
            <person name="Li M."/>
        </authorList>
    </citation>
    <scope>NUCLEOTIDE SEQUENCE [LARGE SCALE GENOMIC DNA]</scope>
    <source>
        <strain evidence="11">SpSt-70</strain>
    </source>
</reference>
<evidence type="ECO:0000259" key="10">
    <source>
        <dbReference type="PROSITE" id="PS50893"/>
    </source>
</evidence>
<keyword evidence="7 11" id="KW-0067">ATP-binding</keyword>
<sequence length="334" mass="36965">MDKLLEVKDLKTYFVLDEGTVRAVDGISFEIKPGRTLGVVGESGCGKSVTALSILKLTGPRSKIQGEILLYKDGQVIDIAKLDPKGDEIRSIRGKEIAMIFQEPGASFSPVHTVGEQIMEAIMLHQKLDKKSAREAVIDLMRIAGIPRPELRIDEYPHQFSGGMLQRAMIAMALSCRPRLLIADEPTTNLDVTIQAQILELLKELQKQFGMAVMMITHNLGVIAEMAEEVIVMYLGKIVESAPVEEIFYSPMHPYTKALLESIPKIGKKVKGKRLKAIKGIVPDPYNLPTGCTFHPRCPEFIKGLCDVRIPELVEVKPGHKVSCLLYGEVKNHG</sequence>
<evidence type="ECO:0000256" key="4">
    <source>
        <dbReference type="ARBA" id="ARBA00022475"/>
    </source>
</evidence>
<keyword evidence="5" id="KW-0997">Cell inner membrane</keyword>
<name>A0A7V3ZIV1_DICTH</name>
<keyword evidence="4" id="KW-1003">Cell membrane</keyword>
<dbReference type="InterPro" id="IPR003439">
    <property type="entry name" value="ABC_transporter-like_ATP-bd"/>
</dbReference>
<comment type="similarity">
    <text evidence="2">Belongs to the ABC transporter superfamily.</text>
</comment>
<evidence type="ECO:0000313" key="11">
    <source>
        <dbReference type="EMBL" id="HGK23804.1"/>
    </source>
</evidence>
<dbReference type="FunFam" id="3.40.50.300:FF:000016">
    <property type="entry name" value="Oligopeptide ABC transporter ATP-binding component"/>
    <property type="match status" value="1"/>
</dbReference>
<evidence type="ECO:0000256" key="7">
    <source>
        <dbReference type="ARBA" id="ARBA00022840"/>
    </source>
</evidence>
<dbReference type="InterPro" id="IPR003593">
    <property type="entry name" value="AAA+_ATPase"/>
</dbReference>
<evidence type="ECO:0000256" key="2">
    <source>
        <dbReference type="ARBA" id="ARBA00005417"/>
    </source>
</evidence>
<dbReference type="InterPro" id="IPR050388">
    <property type="entry name" value="ABC_Ni/Peptide_Import"/>
</dbReference>
<dbReference type="NCBIfam" id="TIGR01727">
    <property type="entry name" value="oligo_HPY"/>
    <property type="match status" value="1"/>
</dbReference>
<dbReference type="PANTHER" id="PTHR43297">
    <property type="entry name" value="OLIGOPEPTIDE TRANSPORT ATP-BINDING PROTEIN APPD"/>
    <property type="match status" value="1"/>
</dbReference>
<dbReference type="Pfam" id="PF00005">
    <property type="entry name" value="ABC_tran"/>
    <property type="match status" value="1"/>
</dbReference>